<comment type="caution">
    <text evidence="2">The sequence shown here is derived from an EMBL/GenBank/DDBJ whole genome shotgun (WGS) entry which is preliminary data.</text>
</comment>
<dbReference type="Proteomes" id="UP000825002">
    <property type="component" value="Unassembled WGS sequence"/>
</dbReference>
<protein>
    <recommendedName>
        <fullName evidence="4">Secreted protein</fullName>
    </recommendedName>
</protein>
<keyword evidence="3" id="KW-1185">Reference proteome</keyword>
<organism evidence="2 3">
    <name type="scientific">Fragariocoptes setiger</name>
    <dbReference type="NCBI Taxonomy" id="1670756"/>
    <lineage>
        <taxon>Eukaryota</taxon>
        <taxon>Metazoa</taxon>
        <taxon>Ecdysozoa</taxon>
        <taxon>Arthropoda</taxon>
        <taxon>Chelicerata</taxon>
        <taxon>Arachnida</taxon>
        <taxon>Acari</taxon>
        <taxon>Acariformes</taxon>
        <taxon>Trombidiformes</taxon>
        <taxon>Prostigmata</taxon>
        <taxon>Eupodina</taxon>
        <taxon>Eriophyoidea</taxon>
        <taxon>Phytoptidae</taxon>
        <taxon>Fragariocoptes</taxon>
    </lineage>
</organism>
<dbReference type="EMBL" id="JAIFTH010000660">
    <property type="protein sequence ID" value="KAG9509125.1"/>
    <property type="molecule type" value="Genomic_DNA"/>
</dbReference>
<keyword evidence="1" id="KW-0472">Membrane</keyword>
<keyword evidence="1" id="KW-1133">Transmembrane helix</keyword>
<accession>A0ABQ7S6S8</accession>
<evidence type="ECO:0000313" key="3">
    <source>
        <dbReference type="Proteomes" id="UP000825002"/>
    </source>
</evidence>
<evidence type="ECO:0008006" key="4">
    <source>
        <dbReference type="Google" id="ProtNLM"/>
    </source>
</evidence>
<name>A0ABQ7S6S8_9ACAR</name>
<sequence>QSVNKSVNSVGVIITNHHNKVGLTTEQRQPQSRQQSKSIVSMSSMNAMLVVVVASVAVACMMSSYCEAKDVGLVHSLIRRDSTEKSMHSHLSRKVLERACAAGKDAIDEIIACFSNNMAAKAMLKPELALKCHKEAFNIEFDMNDIEKHRQLICENRDKFEMMTACVYRQATANVDIKQREIFAEAMVDLGLCIINALN</sequence>
<evidence type="ECO:0000256" key="1">
    <source>
        <dbReference type="SAM" id="Phobius"/>
    </source>
</evidence>
<reference evidence="2 3" key="1">
    <citation type="submission" date="2020-10" db="EMBL/GenBank/DDBJ databases">
        <authorList>
            <person name="Klimov P.B."/>
            <person name="Dyachkov S.M."/>
            <person name="Chetverikov P.E."/>
        </authorList>
    </citation>
    <scope>NUCLEOTIDE SEQUENCE [LARGE SCALE GENOMIC DNA]</scope>
    <source>
        <strain evidence="2">BMOC 18-1129-001#AD2665</strain>
        <tissue evidence="2">Entire mites</tissue>
    </source>
</reference>
<feature type="transmembrane region" description="Helical" evidence="1">
    <location>
        <begin position="47"/>
        <end position="65"/>
    </location>
</feature>
<keyword evidence="1" id="KW-0812">Transmembrane</keyword>
<proteinExistence type="predicted"/>
<feature type="non-terminal residue" evidence="2">
    <location>
        <position position="1"/>
    </location>
</feature>
<evidence type="ECO:0000313" key="2">
    <source>
        <dbReference type="EMBL" id="KAG9509125.1"/>
    </source>
</evidence>
<gene>
    <name evidence="2" type="ORF">GZH46_02365</name>
</gene>